<evidence type="ECO:0000313" key="2">
    <source>
        <dbReference type="EMBL" id="TIC89414.1"/>
    </source>
</evidence>
<evidence type="ECO:0000313" key="4">
    <source>
        <dbReference type="EMBL" id="TIC90882.1"/>
    </source>
</evidence>
<dbReference type="AlphaFoldDB" id="A0A4V4NA06"/>
<evidence type="ECO:0008006" key="8">
    <source>
        <dbReference type="Google" id="ProtNLM"/>
    </source>
</evidence>
<gene>
    <name evidence="6" type="ORF">CH35J_004826</name>
    <name evidence="5" type="ORF">CH35J_009010</name>
    <name evidence="4" type="ORF">CH35J_011453</name>
    <name evidence="3" type="ORF">CH35J_011999</name>
    <name evidence="2" type="ORF">CH35J_012911</name>
</gene>
<feature type="region of interest" description="Disordered" evidence="1">
    <location>
        <begin position="217"/>
        <end position="236"/>
    </location>
</feature>
<dbReference type="EMBL" id="MWPZ01000006">
    <property type="protein sequence ID" value="TIC95803.1"/>
    <property type="molecule type" value="Genomic_DNA"/>
</dbReference>
<dbReference type="EMBL" id="MWPZ01000012">
    <property type="protein sequence ID" value="TIC90373.1"/>
    <property type="molecule type" value="Genomic_DNA"/>
</dbReference>
<dbReference type="EMBL" id="MWPZ01000003">
    <property type="protein sequence ID" value="TID02512.1"/>
    <property type="molecule type" value="Genomic_DNA"/>
</dbReference>
<comment type="caution">
    <text evidence="3">The sequence shown here is derived from an EMBL/GenBank/DDBJ whole genome shotgun (WGS) entry which is preliminary data.</text>
</comment>
<proteinExistence type="predicted"/>
<dbReference type="OrthoDB" id="4843384at2759"/>
<evidence type="ECO:0000313" key="7">
    <source>
        <dbReference type="Proteomes" id="UP000305883"/>
    </source>
</evidence>
<sequence>MFNIRVPYSWHTGAVSLAYGFRISGVLSSRPISRVQKSRDSKSALRSACDDVFDRFGSSDTMPCTRCFRAKRPCRIAEGSKVCQGCKNLKRPCDGVVVASSLRRLSDQRQEWEEKEEQASDALLGLHEKLARVQAEVAEAAGRLARIRTIRKKVKERHLETFSRGLQELEDDELLSALDAHEQGVVGDLQSIGVPNEVDWPSFGIGEEFADLGSLVPERSESWSTPVEAPGNAGGS</sequence>
<evidence type="ECO:0000313" key="3">
    <source>
        <dbReference type="EMBL" id="TIC90373.1"/>
    </source>
</evidence>
<dbReference type="EMBL" id="MWPZ01000010">
    <property type="protein sequence ID" value="TIC90882.1"/>
    <property type="molecule type" value="Genomic_DNA"/>
</dbReference>
<dbReference type="Proteomes" id="UP000305883">
    <property type="component" value="Unassembled WGS sequence"/>
</dbReference>
<reference evidence="3 7" key="1">
    <citation type="journal article" date="2019" name="Genome Biol. Evol.">
        <title>Genomic Plasticity Mediated by Transposable Elements in the Plant Pathogenic Fungus Colletotrichum higginsianum.</title>
        <authorList>
            <person name="Tsushima A."/>
            <person name="Gan P."/>
            <person name="Kumakura N."/>
            <person name="Narusaka M."/>
            <person name="Takano Y."/>
            <person name="Narusaka Y."/>
            <person name="Shirasu K."/>
        </authorList>
    </citation>
    <scope>NUCLEOTIDE SEQUENCE [LARGE SCALE GENOMIC DNA]</scope>
    <source>
        <strain evidence="3 7">MAFF305635-RFP</strain>
    </source>
</reference>
<dbReference type="EMBL" id="MWPZ01000023">
    <property type="protein sequence ID" value="TIC89414.1"/>
    <property type="molecule type" value="Genomic_DNA"/>
</dbReference>
<evidence type="ECO:0000313" key="5">
    <source>
        <dbReference type="EMBL" id="TIC95803.1"/>
    </source>
</evidence>
<protein>
    <recommendedName>
        <fullName evidence="8">Zn(2)-C6 fungal-type domain-containing protein</fullName>
    </recommendedName>
</protein>
<organism evidence="3 7">
    <name type="scientific">Colletotrichum higginsianum</name>
    <dbReference type="NCBI Taxonomy" id="80884"/>
    <lineage>
        <taxon>Eukaryota</taxon>
        <taxon>Fungi</taxon>
        <taxon>Dikarya</taxon>
        <taxon>Ascomycota</taxon>
        <taxon>Pezizomycotina</taxon>
        <taxon>Sordariomycetes</taxon>
        <taxon>Hypocreomycetidae</taxon>
        <taxon>Glomerellales</taxon>
        <taxon>Glomerellaceae</taxon>
        <taxon>Colletotrichum</taxon>
        <taxon>Colletotrichum destructivum species complex</taxon>
    </lineage>
</organism>
<accession>A0A4V4NA06</accession>
<evidence type="ECO:0000313" key="6">
    <source>
        <dbReference type="EMBL" id="TID02512.1"/>
    </source>
</evidence>
<name>A0A4V4NA06_9PEZI</name>
<evidence type="ECO:0000256" key="1">
    <source>
        <dbReference type="SAM" id="MobiDB-lite"/>
    </source>
</evidence>